<keyword evidence="1" id="KW-0812">Transmembrane</keyword>
<feature type="transmembrane region" description="Helical" evidence="1">
    <location>
        <begin position="73"/>
        <end position="95"/>
    </location>
</feature>
<accession>A0ABD5ZLS2</accession>
<feature type="transmembrane region" description="Helical" evidence="1">
    <location>
        <begin position="44"/>
        <end position="61"/>
    </location>
</feature>
<feature type="transmembrane region" description="Helical" evidence="1">
    <location>
        <begin position="137"/>
        <end position="159"/>
    </location>
</feature>
<keyword evidence="3" id="KW-1185">Reference proteome</keyword>
<gene>
    <name evidence="2" type="ORF">ACFQJ4_03495</name>
</gene>
<dbReference type="RefSeq" id="WP_276235377.1">
    <property type="nucleotide sequence ID" value="NZ_CP119802.1"/>
</dbReference>
<feature type="transmembrane region" description="Helical" evidence="1">
    <location>
        <begin position="166"/>
        <end position="188"/>
    </location>
</feature>
<feature type="transmembrane region" description="Helical" evidence="1">
    <location>
        <begin position="218"/>
        <end position="236"/>
    </location>
</feature>
<dbReference type="PANTHER" id="PTHR40700:SF1">
    <property type="entry name" value="DUF63 DOMAIN-CONTAINING PROTEIN"/>
    <property type="match status" value="1"/>
</dbReference>
<sequence>MPTQLLPTGAALPPLPYLLAVVVAVGAVGLGLRRVRPTVTPRVVAGFAPWMLAGATGYALYQAEAVPALLAPLFGNPVVYATTFAVAGAVWLAVADRPADAWAAGSVPGVLALSGAAAALLLVAAAGATALARDSLAVGPSLAGLAASLVVAGGVWFAVRSAVGATGLVGVLALFGHTLDGISTAVGIELGFGEQTPLSAVLIEFGAGLPPAEVLGEAWLFVLVKVVVATVVLFAFRDYVREEPAEGSLLLGLVAAVGLGPGFHNLVLFAIA</sequence>
<comment type="caution">
    <text evidence="2">The sequence shown here is derived from an EMBL/GenBank/DDBJ whole genome shotgun (WGS) entry which is preliminary data.</text>
</comment>
<proteinExistence type="predicted"/>
<dbReference type="Pfam" id="PF01889">
    <property type="entry name" value="DUF63"/>
    <property type="match status" value="1"/>
</dbReference>
<dbReference type="AlphaFoldDB" id="A0ABD5ZLS2"/>
<feature type="transmembrane region" description="Helical" evidence="1">
    <location>
        <begin position="107"/>
        <end position="131"/>
    </location>
</feature>
<dbReference type="Proteomes" id="UP001596398">
    <property type="component" value="Unassembled WGS sequence"/>
</dbReference>
<dbReference type="InterPro" id="IPR002749">
    <property type="entry name" value="DUF63"/>
</dbReference>
<reference evidence="2 3" key="1">
    <citation type="journal article" date="2019" name="Int. J. Syst. Evol. Microbiol.">
        <title>The Global Catalogue of Microorganisms (GCM) 10K type strain sequencing project: providing services to taxonomists for standard genome sequencing and annotation.</title>
        <authorList>
            <consortium name="The Broad Institute Genomics Platform"/>
            <consortium name="The Broad Institute Genome Sequencing Center for Infectious Disease"/>
            <person name="Wu L."/>
            <person name="Ma J."/>
        </authorList>
    </citation>
    <scope>NUCLEOTIDE SEQUENCE [LARGE SCALE GENOMIC DNA]</scope>
    <source>
        <strain evidence="2 3">DT85</strain>
    </source>
</reference>
<protein>
    <submittedName>
        <fullName evidence="2">DUF63 family protein</fullName>
    </submittedName>
</protein>
<feature type="transmembrane region" description="Helical" evidence="1">
    <location>
        <begin position="15"/>
        <end position="32"/>
    </location>
</feature>
<keyword evidence="1" id="KW-0472">Membrane</keyword>
<dbReference type="GeneID" id="79266043"/>
<dbReference type="PANTHER" id="PTHR40700">
    <property type="entry name" value="HYPOTHETICAL MEMBRANE PROTEIN, CONSERVED, DUF63 FAMILY"/>
    <property type="match status" value="1"/>
</dbReference>
<evidence type="ECO:0000313" key="2">
    <source>
        <dbReference type="EMBL" id="MFC7234375.1"/>
    </source>
</evidence>
<dbReference type="EMBL" id="JBHTAP010000001">
    <property type="protein sequence ID" value="MFC7234375.1"/>
    <property type="molecule type" value="Genomic_DNA"/>
</dbReference>
<organism evidence="2 3">
    <name type="scientific">Halosegnis marinus</name>
    <dbReference type="NCBI Taxonomy" id="3034023"/>
    <lineage>
        <taxon>Archaea</taxon>
        <taxon>Methanobacteriati</taxon>
        <taxon>Methanobacteriota</taxon>
        <taxon>Stenosarchaea group</taxon>
        <taxon>Halobacteria</taxon>
        <taxon>Halobacteriales</taxon>
        <taxon>Natronomonadaceae</taxon>
        <taxon>Halosegnis</taxon>
    </lineage>
</organism>
<evidence type="ECO:0000313" key="3">
    <source>
        <dbReference type="Proteomes" id="UP001596398"/>
    </source>
</evidence>
<name>A0ABD5ZLS2_9EURY</name>
<evidence type="ECO:0000256" key="1">
    <source>
        <dbReference type="SAM" id="Phobius"/>
    </source>
</evidence>
<feature type="transmembrane region" description="Helical" evidence="1">
    <location>
        <begin position="248"/>
        <end position="271"/>
    </location>
</feature>
<keyword evidence="1" id="KW-1133">Transmembrane helix</keyword>